<evidence type="ECO:0000313" key="3">
    <source>
        <dbReference type="Proteomes" id="UP000886750"/>
    </source>
</evidence>
<dbReference type="PANTHER" id="PTHR43649:SF33">
    <property type="entry name" value="POLYGALACTURONAN_RHAMNOGALACTURONAN-BINDING PROTEIN YTCQ"/>
    <property type="match status" value="1"/>
</dbReference>
<dbReference type="AlphaFoldDB" id="A0A9D1ZWN7"/>
<dbReference type="Gene3D" id="3.40.190.10">
    <property type="entry name" value="Periplasmic binding protein-like II"/>
    <property type="match status" value="2"/>
</dbReference>
<dbReference type="PROSITE" id="PS51257">
    <property type="entry name" value="PROKAR_LIPOPROTEIN"/>
    <property type="match status" value="1"/>
</dbReference>
<protein>
    <recommendedName>
        <fullName evidence="4">Extracellular solute-binding protein</fullName>
    </recommendedName>
</protein>
<dbReference type="EMBL" id="DXCQ01000028">
    <property type="protein sequence ID" value="HIY96791.1"/>
    <property type="molecule type" value="Genomic_DNA"/>
</dbReference>
<gene>
    <name evidence="2" type="ORF">H9729_03810</name>
</gene>
<evidence type="ECO:0000313" key="2">
    <source>
        <dbReference type="EMBL" id="HIY96791.1"/>
    </source>
</evidence>
<dbReference type="PANTHER" id="PTHR43649">
    <property type="entry name" value="ARABINOSE-BINDING PROTEIN-RELATED"/>
    <property type="match status" value="1"/>
</dbReference>
<comment type="caution">
    <text evidence="2">The sequence shown here is derived from an EMBL/GenBank/DDBJ whole genome shotgun (WGS) entry which is preliminary data.</text>
</comment>
<dbReference type="InterPro" id="IPR050490">
    <property type="entry name" value="Bact_solute-bd_prot1"/>
</dbReference>
<sequence length="565" mass="64990">MKVKKVLKFFAVILGIAVGVFSLIGCSNGSSETEISLFKWDFASLNAARRQNTPIYATLKEKAHGLDLKSITCGYGDWESTINNLYNTQNLPDVFIHYTVDRPQVFRKMVRDEAVLNWNDYVTQEKYPNIYERLHEYKWLVDRIEYLNGGYYFLPITIKQTHVMFVRQDWINNLNAKLPSILVQEGIISSEAQMTDELYETHKFVLPETLLEFYRLAKAFTIYDPDGNGQDDTYGYTCSGDLMWYNNWIFQAMDSTYWGWVETQDNSITASWVTDENKAAVSFLNRLFEEGIMDPDYTAMTDPTKIQNFCSNRTGIMVDNVYYNTYVEQLRAANNMTREEAESAVAVIAPPKGKNGSYGTRGNPGFWCGVCIRGDLSENKITAILDLFEFMLSDEGYNLFTYGVEGEHYKIDSEGQKVSLMGVDANGYNFTAKSMDSAFDMHMFVDWSLSYNPGFSTNYERVKGYMEMAESYTYVDSTVYVQTPLVISNWDTIGQDSYEYFVRLISTDFNDYNKDKIGTVSWDSIEVSNTAYENAWNEFKKEFLESWGGKELIEEYAPAAKAYLQ</sequence>
<evidence type="ECO:0000256" key="1">
    <source>
        <dbReference type="ARBA" id="ARBA00022729"/>
    </source>
</evidence>
<organism evidence="2 3">
    <name type="scientific">Candidatus Borkfalkia excrementigallinarum</name>
    <dbReference type="NCBI Taxonomy" id="2838506"/>
    <lineage>
        <taxon>Bacteria</taxon>
        <taxon>Bacillati</taxon>
        <taxon>Bacillota</taxon>
        <taxon>Clostridia</taxon>
        <taxon>Christensenellales</taxon>
        <taxon>Christensenellaceae</taxon>
        <taxon>Candidatus Borkfalkia</taxon>
    </lineage>
</organism>
<keyword evidence="1" id="KW-0732">Signal</keyword>
<dbReference type="SUPFAM" id="SSF53850">
    <property type="entry name" value="Periplasmic binding protein-like II"/>
    <property type="match status" value="1"/>
</dbReference>
<reference evidence="2" key="1">
    <citation type="journal article" date="2021" name="PeerJ">
        <title>Extensive microbial diversity within the chicken gut microbiome revealed by metagenomics and culture.</title>
        <authorList>
            <person name="Gilroy R."/>
            <person name="Ravi A."/>
            <person name="Getino M."/>
            <person name="Pursley I."/>
            <person name="Horton D.L."/>
            <person name="Alikhan N.F."/>
            <person name="Baker D."/>
            <person name="Gharbi K."/>
            <person name="Hall N."/>
            <person name="Watson M."/>
            <person name="Adriaenssens E.M."/>
            <person name="Foster-Nyarko E."/>
            <person name="Jarju S."/>
            <person name="Secka A."/>
            <person name="Antonio M."/>
            <person name="Oren A."/>
            <person name="Chaudhuri R.R."/>
            <person name="La Ragione R."/>
            <person name="Hildebrand F."/>
            <person name="Pallen M.J."/>
        </authorList>
    </citation>
    <scope>NUCLEOTIDE SEQUENCE</scope>
    <source>
        <strain evidence="2">1345</strain>
    </source>
</reference>
<reference evidence="2" key="2">
    <citation type="submission" date="2021-04" db="EMBL/GenBank/DDBJ databases">
        <authorList>
            <person name="Gilroy R."/>
        </authorList>
    </citation>
    <scope>NUCLEOTIDE SEQUENCE</scope>
    <source>
        <strain evidence="2">1345</strain>
    </source>
</reference>
<name>A0A9D1ZWN7_9FIRM</name>
<evidence type="ECO:0008006" key="4">
    <source>
        <dbReference type="Google" id="ProtNLM"/>
    </source>
</evidence>
<dbReference type="Proteomes" id="UP000886750">
    <property type="component" value="Unassembled WGS sequence"/>
</dbReference>
<accession>A0A9D1ZWN7</accession>
<proteinExistence type="predicted"/>